<dbReference type="InterPro" id="IPR024986">
    <property type="entry name" value="Nipped-B_C"/>
</dbReference>
<feature type="compositionally biased region" description="Polar residues" evidence="2">
    <location>
        <begin position="363"/>
        <end position="372"/>
    </location>
</feature>
<evidence type="ECO:0000256" key="1">
    <source>
        <dbReference type="RuleBase" id="RU364107"/>
    </source>
</evidence>
<dbReference type="InterPro" id="IPR033031">
    <property type="entry name" value="Scc2/Nipped-B"/>
</dbReference>
<dbReference type="CDD" id="cd23958">
    <property type="entry name" value="SCC2"/>
    <property type="match status" value="1"/>
</dbReference>
<comment type="subcellular location">
    <subcellularLocation>
        <location evidence="1">Nucleus</location>
    </subcellularLocation>
</comment>
<keyword evidence="1" id="KW-0131">Cell cycle</keyword>
<dbReference type="PANTHER" id="PTHR21704:SF18">
    <property type="entry name" value="NIPPED-B-LIKE PROTEIN"/>
    <property type="match status" value="1"/>
</dbReference>
<feature type="region of interest" description="Disordered" evidence="2">
    <location>
        <begin position="168"/>
        <end position="229"/>
    </location>
</feature>
<feature type="compositionally biased region" description="Pro residues" evidence="2">
    <location>
        <begin position="265"/>
        <end position="277"/>
    </location>
</feature>
<proteinExistence type="inferred from homology"/>
<evidence type="ECO:0000256" key="2">
    <source>
        <dbReference type="SAM" id="MobiDB-lite"/>
    </source>
</evidence>
<feature type="compositionally biased region" description="Polar residues" evidence="2">
    <location>
        <begin position="208"/>
        <end position="228"/>
    </location>
</feature>
<dbReference type="Gene3D" id="1.25.10.10">
    <property type="entry name" value="Leucine-rich Repeat Variant"/>
    <property type="match status" value="1"/>
</dbReference>
<dbReference type="EMBL" id="LR026966">
    <property type="protein sequence ID" value="VBB77094.1"/>
    <property type="molecule type" value="Genomic_DNA"/>
</dbReference>
<dbReference type="InterPro" id="IPR016024">
    <property type="entry name" value="ARM-type_fold"/>
</dbReference>
<feature type="region of interest" description="Disordered" evidence="2">
    <location>
        <begin position="1894"/>
        <end position="1975"/>
    </location>
</feature>
<dbReference type="PANTHER" id="PTHR21704">
    <property type="entry name" value="NIPPED-B-LIKE PROTEIN DELANGIN SCC2-RELATED"/>
    <property type="match status" value="1"/>
</dbReference>
<feature type="region of interest" description="Disordered" evidence="2">
    <location>
        <begin position="252"/>
        <end position="375"/>
    </location>
</feature>
<comment type="similarity">
    <text evidence="1">Belongs to the SCC2/Nipped-B family.</text>
</comment>
<dbReference type="Proteomes" id="UP000280685">
    <property type="component" value="Chromosome 3"/>
</dbReference>
<feature type="domain" description="Sister chromatid cohesion C-terminal" evidence="3">
    <location>
        <begin position="1540"/>
        <end position="1728"/>
    </location>
</feature>
<keyword evidence="1" id="KW-0539">Nucleus</keyword>
<feature type="compositionally biased region" description="Polar residues" evidence="2">
    <location>
        <begin position="1"/>
        <end position="18"/>
    </location>
</feature>
<feature type="compositionally biased region" description="Polar residues" evidence="2">
    <location>
        <begin position="178"/>
        <end position="188"/>
    </location>
</feature>
<feature type="region of interest" description="Disordered" evidence="2">
    <location>
        <begin position="122"/>
        <end position="141"/>
    </location>
</feature>
<name>A0ABY6S616_PODCO</name>
<organism evidence="4 5">
    <name type="scientific">Podospora comata</name>
    <dbReference type="NCBI Taxonomy" id="48703"/>
    <lineage>
        <taxon>Eukaryota</taxon>
        <taxon>Fungi</taxon>
        <taxon>Dikarya</taxon>
        <taxon>Ascomycota</taxon>
        <taxon>Pezizomycotina</taxon>
        <taxon>Sordariomycetes</taxon>
        <taxon>Sordariomycetidae</taxon>
        <taxon>Sordariales</taxon>
        <taxon>Podosporaceae</taxon>
        <taxon>Podospora</taxon>
    </lineage>
</organism>
<dbReference type="Pfam" id="PF12830">
    <property type="entry name" value="Nipped-B_C"/>
    <property type="match status" value="1"/>
</dbReference>
<feature type="compositionally biased region" description="Acidic residues" evidence="2">
    <location>
        <begin position="1963"/>
        <end position="1975"/>
    </location>
</feature>
<feature type="region of interest" description="Disordered" evidence="2">
    <location>
        <begin position="737"/>
        <end position="759"/>
    </location>
</feature>
<keyword evidence="1" id="KW-0677">Repeat</keyword>
<keyword evidence="5" id="KW-1185">Reference proteome</keyword>
<accession>A0ABY6S616</accession>
<feature type="compositionally biased region" description="Low complexity" evidence="2">
    <location>
        <begin position="278"/>
        <end position="335"/>
    </location>
</feature>
<evidence type="ECO:0000313" key="4">
    <source>
        <dbReference type="EMBL" id="VBB77094.1"/>
    </source>
</evidence>
<dbReference type="SUPFAM" id="SSF48371">
    <property type="entry name" value="ARM repeat"/>
    <property type="match status" value="1"/>
</dbReference>
<evidence type="ECO:0000259" key="3">
    <source>
        <dbReference type="Pfam" id="PF12830"/>
    </source>
</evidence>
<sequence length="1975" mass="217489">MANSWSGAHNGPPNNNNWDGAPQANPPPPPVSQPAGFARPFTLAEVLPYTPFSAIAPFDSSVLPSPSIGSASPAPPVTDLIPSLDFESLNQEASTNTASRLLQQTVGQVQRLLERGNIPEYKFKTGPRATTSPSPAKHSSLAAGLSPFSKMVHDSTSIPFRYPTPDTPTPAANNHPNVITTPVPTKQKISAKPVIKKEPGQGKKLSSIPANTPGPSASPATSANQQAHAANKARFEIVLPTKKELEQQAGLANIKPHPSSNVTPRAPPAPVAPPTPAYHPQYQPQVQHSPQVQRQAQVQHQPQVHQQHQVPQQHPVQQLQQQQQQQQQQQRSQQHPPQPALPPLSSAEATAVSRTATPPERPGSQSISSSQKPVIAIELPKTKTFDKSEFMVVTDEPEEPANLPLKKRKHGDIDGDDIYGESLDLRQRADAALHDLRVFLHNVFQAENAVLARRQGNDMVVLVSENEATLTATAQSKAQALLGKTITLNCFKNAPLEELLHLIRLSEGALKLAETLDIKVDETWVAADVEQWLSQLPWLEMAIRAGRTSLRIMCGGRQEKQLYSQDTIEHCLDLFKRIIDGIVIPIAELRAIPGANELFKTLAQNKKKIVALFNDCQKLFSIMATLISSIDTSDAVTNTLEFTASRLIFMETAHAEKDSVIDTQKFDGLRLVAMDMLSQIFLLNPEQRKGIFNEILSSLEKLPLGKRARTFKLVDGTSIQPVSALIMRLVQTSAGKVGDAGRGKGNTMPVEDEAAEGPRRLPQSFSIQDEEHGASQHRIAIQELDDVSEALIKTATNSASDVVQFIVSRALKSTKSGDTPYRNLLDMFVEDFALCLDNPDWPAAELLLRIFMHLMFQLIENDKQPVTAKNMALELLGSMGAAVSKLRGHVRKGVSSLDTQDSDGLGLFLSDLAAAALELKSRPEQMVAWTGPYRATLEHLESRFSEDPHLASAISFLVSDWASKTCKTYDDYEDDVAERDHELGRLAYRLREMIHDRQWLSREYSFKDISQSYARLSYSITLLRSPLCEAFNTILNILLNSMASDQPTVRSKSLKSVNQVLETDPSILDGDSVVVQLILRCSNDSSTQVRDSALGLIGKCISMRPALEEQITPTVVERFNDAGHGVRKRAMKLAKDIYLRNSNRTLRSTIANGLLHRIQDPEESVRELAKQVIEEIWFAPFHSGQTSAASKISLADHVSLMVQTVNRGNVVSVLDKVLQALLAPSNKTAQASLEVCTKLVESMFDLVDSSDPEDTTKPSGRDVLQILMIFAKAEASLFTFEQLRLLRPYISSIRSNEDPAVSKAVVVIYRRVLPQLSSAHSQFLTEVRSELMPTMTTVSRPLMNEVMACLWIISGLLDTSEHMARLAASSLRNIQALHAKSKTQPLDTRTMRQFERYSLIVGMAGKHFNLDSHLDFFNKMLKTNGSSVSKLMVDLVVPFAAPSYHMDMRKAALDSVGLVCQAWPRNYVSANVYTTFQHVFDEQVPVLEAMVLRSFKEFLLTEEKRSEEAAEAPTGMNGGAKQEKKRELTVIGGTNYDDVASATTHRFLKEIIRIATATQDNHAFLAVEVLASINRQGLVHPKETGVTFITLETSSNPRISELAFLEHKALHAKHETVVEREYVKAVQSAFAYQRDIVKDSRGAIVTGNGVFTPKLHLLMEVLKISKSKNRQKFLEKLCGQLDFDVGKLDMGERVPSHVMYARFVTECLAYFEYLTVGEVGCVVGALERLVTGTGAGVAQAIEMEVLGVRVDVLEEEEQQQQQVLGENGQAAGAAAGSLSSSLVNQLQEAPRVELEKLRRLTAGAVVLLGVWEARTYLRRLYGLGIGGRRENKVKTLGKDLSKAPVKAQGVTGEKLWEEMGVLGERLGSREGMMGVCRGFVELMNVDKEFLVGDDDEEGLMEEGGASPMSGGEDDELVGERKRGRKRKSDAGSQGTPGKKKRGRSGSMGGQPRKRGRPKKVAREEEEGEGEEGDWF</sequence>
<dbReference type="InterPro" id="IPR011989">
    <property type="entry name" value="ARM-like"/>
</dbReference>
<gene>
    <name evidence="4" type="ORF">PODCO_304700</name>
</gene>
<feature type="region of interest" description="Disordered" evidence="2">
    <location>
        <begin position="1"/>
        <end position="36"/>
    </location>
</feature>
<protein>
    <recommendedName>
        <fullName evidence="1">Sister chromatid cohesion protein</fullName>
    </recommendedName>
</protein>
<reference evidence="4" key="1">
    <citation type="submission" date="2018-02" db="EMBL/GenBank/DDBJ databases">
        <authorList>
            <person name="Silar P."/>
        </authorList>
    </citation>
    <scope>NUCLEOTIDE SEQUENCE [LARGE SCALE GENOMIC DNA]</scope>
    <source>
        <strain evidence="4">T</strain>
    </source>
</reference>
<evidence type="ECO:0000313" key="5">
    <source>
        <dbReference type="Proteomes" id="UP000280685"/>
    </source>
</evidence>
<dbReference type="Pfam" id="PF20168">
    <property type="entry name" value="PDS5"/>
    <property type="match status" value="1"/>
</dbReference>